<sequence>MNFQVGVFLCLAFSQSRIPCTTQGNSQWLNIIYFQANQKTSI</sequence>
<dbReference type="AlphaFoldDB" id="A0A158SXU5"/>
<evidence type="ECO:0000313" key="2">
    <source>
        <dbReference type="Proteomes" id="UP000050700"/>
    </source>
</evidence>
<protein>
    <submittedName>
        <fullName evidence="1">Uncharacterized protein</fullName>
    </submittedName>
</protein>
<comment type="caution">
    <text evidence="1">The sequence shown here is derived from an EMBL/GenBank/DDBJ whole genome shotgun (WGS) entry which is preliminary data.</text>
</comment>
<dbReference type="EMBL" id="JMQP01000002">
    <property type="protein sequence ID" value="KIS35689.1"/>
    <property type="molecule type" value="Genomic_DNA"/>
</dbReference>
<gene>
    <name evidence="1" type="ORF">NTHI1209_01297</name>
</gene>
<accession>A0A158SXU5</accession>
<dbReference type="Proteomes" id="UP000050700">
    <property type="component" value="Unassembled WGS sequence"/>
</dbReference>
<evidence type="ECO:0000313" key="1">
    <source>
        <dbReference type="EMBL" id="KIS35689.1"/>
    </source>
</evidence>
<name>A0A158SXU5_HAEIF</name>
<proteinExistence type="predicted"/>
<organism evidence="1 2">
    <name type="scientific">Haemophilus influenzae</name>
    <dbReference type="NCBI Taxonomy" id="727"/>
    <lineage>
        <taxon>Bacteria</taxon>
        <taxon>Pseudomonadati</taxon>
        <taxon>Pseudomonadota</taxon>
        <taxon>Gammaproteobacteria</taxon>
        <taxon>Pasteurellales</taxon>
        <taxon>Pasteurellaceae</taxon>
        <taxon>Haemophilus</taxon>
    </lineage>
</organism>
<reference evidence="1 2" key="1">
    <citation type="submission" date="2014-05" db="EMBL/GenBank/DDBJ databases">
        <title>Methylome analysis of the phasevarions of Haemophilus influenzae.</title>
        <authorList>
            <person name="Atack J.M."/>
            <person name="Fox K.L."/>
            <person name="Power P.M."/>
            <person name="Clark T."/>
            <person name="Jurcisek J."/>
            <person name="Korlach J."/>
            <person name="Bakaletz L.O."/>
            <person name="Jennings M.P."/>
        </authorList>
    </citation>
    <scope>NUCLEOTIDE SEQUENCE [LARGE SCALE GENOMIC DNA]</scope>
    <source>
        <strain evidence="1 2">1209</strain>
    </source>
</reference>